<dbReference type="CDD" id="cd00796">
    <property type="entry name" value="INT_Rci_Hp1_C"/>
    <property type="match status" value="1"/>
</dbReference>
<dbReference type="PANTHER" id="PTHR30629">
    <property type="entry name" value="PROPHAGE INTEGRASE"/>
    <property type="match status" value="1"/>
</dbReference>
<dbReference type="InterPro" id="IPR050808">
    <property type="entry name" value="Phage_Integrase"/>
</dbReference>
<dbReference type="InterPro" id="IPR002104">
    <property type="entry name" value="Integrase_catalytic"/>
</dbReference>
<keyword evidence="6" id="KW-1185">Reference proteome</keyword>
<dbReference type="KEGG" id="lrs:PX52LOC_04659"/>
<dbReference type="InterPro" id="IPR011010">
    <property type="entry name" value="DNA_brk_join_enz"/>
</dbReference>
<proteinExistence type="inferred from homology"/>
<sequence length="354" mass="39658">MRQPKPWYRASKSAWYVELHAKKIRLGSHPDGAPPPKKTAAGWNPPSPILDAFYKLMATDPAGLPKAGKLAVRLLCELFLEYSHAHHAAVTYDNYRHFLQSFCDRCGTLLAADVKPFHVTRWLDANPTWKGGRRHAVIAVKRAFSWADEQGVLSPTPLRSLKAGRANRRTRVLSPDELAQILAAVRDTPFKRFMRAMLETGCRPSEVARVRAEHVDLAAGVWRLPEHKTAKKTHKPRVVYLTPAMVELSRTLAAEQPDGPLFRGPRKKTPFTRQAIRCRFIRLRAKLPHLKHFVCYNVRHTYATNALVNGVGVAQVAELLGHTSTEMVSSTYGHLAEQVQHMRDAARKAVSGGA</sequence>
<organism evidence="5 6">
    <name type="scientific">Limnoglobus roseus</name>
    <dbReference type="NCBI Taxonomy" id="2598579"/>
    <lineage>
        <taxon>Bacteria</taxon>
        <taxon>Pseudomonadati</taxon>
        <taxon>Planctomycetota</taxon>
        <taxon>Planctomycetia</taxon>
        <taxon>Gemmatales</taxon>
        <taxon>Gemmataceae</taxon>
        <taxon>Limnoglobus</taxon>
    </lineage>
</organism>
<reference evidence="6" key="1">
    <citation type="submission" date="2019-08" db="EMBL/GenBank/DDBJ databases">
        <title>Limnoglobus roseus gen. nov., sp. nov., a novel freshwater planctomycete with a giant genome from the family Gemmataceae.</title>
        <authorList>
            <person name="Kulichevskaya I.S."/>
            <person name="Naumoff D.G."/>
            <person name="Miroshnikov K."/>
            <person name="Ivanova A."/>
            <person name="Philippov D.A."/>
            <person name="Hakobyan A."/>
            <person name="Rijpstra I.C."/>
            <person name="Sinninghe Damste J.S."/>
            <person name="Liesack W."/>
            <person name="Dedysh S.N."/>
        </authorList>
    </citation>
    <scope>NUCLEOTIDE SEQUENCE [LARGE SCALE GENOMIC DNA]</scope>
    <source>
        <strain evidence="6">PX52</strain>
    </source>
</reference>
<evidence type="ECO:0000256" key="1">
    <source>
        <dbReference type="ARBA" id="ARBA00008857"/>
    </source>
</evidence>
<dbReference type="PROSITE" id="PS51898">
    <property type="entry name" value="TYR_RECOMBINASE"/>
    <property type="match status" value="1"/>
</dbReference>
<dbReference type="Pfam" id="PF00589">
    <property type="entry name" value="Phage_integrase"/>
    <property type="match status" value="1"/>
</dbReference>
<evidence type="ECO:0000313" key="5">
    <source>
        <dbReference type="EMBL" id="QEL17661.1"/>
    </source>
</evidence>
<evidence type="ECO:0000256" key="2">
    <source>
        <dbReference type="ARBA" id="ARBA00022908"/>
    </source>
</evidence>
<dbReference type="AlphaFoldDB" id="A0A5C1AEH4"/>
<feature type="domain" description="Tyr recombinase" evidence="4">
    <location>
        <begin position="168"/>
        <end position="347"/>
    </location>
</feature>
<gene>
    <name evidence="5" type="ORF">PX52LOC_04659</name>
</gene>
<dbReference type="GO" id="GO:0015074">
    <property type="term" value="P:DNA integration"/>
    <property type="evidence" value="ECO:0007669"/>
    <property type="project" value="UniProtKB-KW"/>
</dbReference>
<comment type="similarity">
    <text evidence="1">Belongs to the 'phage' integrase family.</text>
</comment>
<keyword evidence="2" id="KW-0229">DNA integration</keyword>
<protein>
    <submittedName>
        <fullName evidence="5">Site-specific integrase</fullName>
    </submittedName>
</protein>
<name>A0A5C1AEH4_9BACT</name>
<evidence type="ECO:0000259" key="4">
    <source>
        <dbReference type="PROSITE" id="PS51898"/>
    </source>
</evidence>
<dbReference type="OrthoDB" id="255290at2"/>
<dbReference type="RefSeq" id="WP_149112243.1">
    <property type="nucleotide sequence ID" value="NZ_CP042425.1"/>
</dbReference>
<dbReference type="EMBL" id="CP042425">
    <property type="protein sequence ID" value="QEL17661.1"/>
    <property type="molecule type" value="Genomic_DNA"/>
</dbReference>
<dbReference type="GO" id="GO:0006310">
    <property type="term" value="P:DNA recombination"/>
    <property type="evidence" value="ECO:0007669"/>
    <property type="project" value="UniProtKB-KW"/>
</dbReference>
<dbReference type="PANTHER" id="PTHR30629:SF2">
    <property type="entry name" value="PROPHAGE INTEGRASE INTS-RELATED"/>
    <property type="match status" value="1"/>
</dbReference>
<dbReference type="SUPFAM" id="SSF56349">
    <property type="entry name" value="DNA breaking-rejoining enzymes"/>
    <property type="match status" value="1"/>
</dbReference>
<evidence type="ECO:0000256" key="3">
    <source>
        <dbReference type="ARBA" id="ARBA00023172"/>
    </source>
</evidence>
<dbReference type="InterPro" id="IPR013762">
    <property type="entry name" value="Integrase-like_cat_sf"/>
</dbReference>
<dbReference type="Proteomes" id="UP000324974">
    <property type="component" value="Chromosome"/>
</dbReference>
<evidence type="ECO:0000313" key="6">
    <source>
        <dbReference type="Proteomes" id="UP000324974"/>
    </source>
</evidence>
<dbReference type="Gene3D" id="1.10.443.10">
    <property type="entry name" value="Intergrase catalytic core"/>
    <property type="match status" value="1"/>
</dbReference>
<accession>A0A5C1AEH4</accession>
<keyword evidence="3" id="KW-0233">DNA recombination</keyword>
<dbReference type="GO" id="GO:0003677">
    <property type="term" value="F:DNA binding"/>
    <property type="evidence" value="ECO:0007669"/>
    <property type="project" value="InterPro"/>
</dbReference>